<dbReference type="Pfam" id="PF00929">
    <property type="entry name" value="RNase_T"/>
    <property type="match status" value="1"/>
</dbReference>
<dbReference type="EMBL" id="JAVFWL010000002">
    <property type="protein sequence ID" value="KAK6734902.1"/>
    <property type="molecule type" value="Genomic_DNA"/>
</dbReference>
<feature type="domain" description="MADF" evidence="4">
    <location>
        <begin position="21"/>
        <end position="107"/>
    </location>
</feature>
<dbReference type="InterPro" id="IPR006578">
    <property type="entry name" value="MADF-dom"/>
</dbReference>
<dbReference type="Gene3D" id="3.30.420.10">
    <property type="entry name" value="Ribonuclease H-like superfamily/Ribonuclease H"/>
    <property type="match status" value="1"/>
</dbReference>
<dbReference type="InterPro" id="IPR036397">
    <property type="entry name" value="RNaseH_sf"/>
</dbReference>
<dbReference type="InterPro" id="IPR013520">
    <property type="entry name" value="Ribonucl_H"/>
</dbReference>
<reference evidence="5 6" key="1">
    <citation type="submission" date="2023-08" db="EMBL/GenBank/DDBJ databases">
        <title>A Necator americanus chromosomal reference genome.</title>
        <authorList>
            <person name="Ilik V."/>
            <person name="Petrzelkova K.J."/>
            <person name="Pardy F."/>
            <person name="Fuh T."/>
            <person name="Niatou-Singa F.S."/>
            <person name="Gouil Q."/>
            <person name="Baker L."/>
            <person name="Ritchie M.E."/>
            <person name="Jex A.R."/>
            <person name="Gazzola D."/>
            <person name="Li H."/>
            <person name="Toshio Fujiwara R."/>
            <person name="Zhan B."/>
            <person name="Aroian R.V."/>
            <person name="Pafco B."/>
            <person name="Schwarz E.M."/>
        </authorList>
    </citation>
    <scope>NUCLEOTIDE SEQUENCE [LARGE SCALE GENOMIC DNA]</scope>
    <source>
        <strain evidence="5 6">Aroian</strain>
        <tissue evidence="5">Whole animal</tissue>
    </source>
</reference>
<dbReference type="InterPro" id="IPR039353">
    <property type="entry name" value="TF_Adf1"/>
</dbReference>
<dbReference type="InterPro" id="IPR022894">
    <property type="entry name" value="Oligoribonuclease"/>
</dbReference>
<dbReference type="HAMAP" id="MF_00045">
    <property type="entry name" value="Oligoribonuclease"/>
    <property type="match status" value="1"/>
</dbReference>
<organism evidence="5 6">
    <name type="scientific">Necator americanus</name>
    <name type="common">Human hookworm</name>
    <dbReference type="NCBI Taxonomy" id="51031"/>
    <lineage>
        <taxon>Eukaryota</taxon>
        <taxon>Metazoa</taxon>
        <taxon>Ecdysozoa</taxon>
        <taxon>Nematoda</taxon>
        <taxon>Chromadorea</taxon>
        <taxon>Rhabditida</taxon>
        <taxon>Rhabditina</taxon>
        <taxon>Rhabditomorpha</taxon>
        <taxon>Strongyloidea</taxon>
        <taxon>Ancylostomatidae</taxon>
        <taxon>Bunostominae</taxon>
        <taxon>Necator</taxon>
    </lineage>
</organism>
<keyword evidence="2" id="KW-0378">Hydrolase</keyword>
<dbReference type="CDD" id="cd06135">
    <property type="entry name" value="Orn"/>
    <property type="match status" value="1"/>
</dbReference>
<dbReference type="InterPro" id="IPR012337">
    <property type="entry name" value="RNaseH-like_sf"/>
</dbReference>
<keyword evidence="1" id="KW-0540">Nuclease</keyword>
<evidence type="ECO:0000313" key="5">
    <source>
        <dbReference type="EMBL" id="KAK6734902.1"/>
    </source>
</evidence>
<dbReference type="SUPFAM" id="SSF53098">
    <property type="entry name" value="Ribonuclease H-like"/>
    <property type="match status" value="1"/>
</dbReference>
<proteinExistence type="inferred from homology"/>
<dbReference type="NCBIfam" id="NF003765">
    <property type="entry name" value="PRK05359.1"/>
    <property type="match status" value="1"/>
</dbReference>
<evidence type="ECO:0000259" key="4">
    <source>
        <dbReference type="PROSITE" id="PS51029"/>
    </source>
</evidence>
<keyword evidence="3" id="KW-0269">Exonuclease</keyword>
<dbReference type="PANTHER" id="PTHR12243:SF57">
    <property type="entry name" value="ALCOHOL DEHYDROGENASE TRANSCRIPTION FACTOR MYB_SANT-LIKE PROTEIN"/>
    <property type="match status" value="1"/>
</dbReference>
<evidence type="ECO:0000256" key="1">
    <source>
        <dbReference type="ARBA" id="ARBA00022722"/>
    </source>
</evidence>
<protein>
    <recommendedName>
        <fullName evidence="4">MADF domain-containing protein</fullName>
    </recommendedName>
</protein>
<feature type="domain" description="MADF" evidence="4">
    <location>
        <begin position="135"/>
        <end position="226"/>
    </location>
</feature>
<evidence type="ECO:0000313" key="6">
    <source>
        <dbReference type="Proteomes" id="UP001303046"/>
    </source>
</evidence>
<dbReference type="PANTHER" id="PTHR12243">
    <property type="entry name" value="MADF DOMAIN TRANSCRIPTION FACTOR"/>
    <property type="match status" value="1"/>
</dbReference>
<dbReference type="Proteomes" id="UP001303046">
    <property type="component" value="Unassembled WGS sequence"/>
</dbReference>
<comment type="caution">
    <text evidence="5">The sequence shown here is derived from an EMBL/GenBank/DDBJ whole genome shotgun (WGS) entry which is preliminary data.</text>
</comment>
<dbReference type="SMART" id="SM00595">
    <property type="entry name" value="MADF"/>
    <property type="match status" value="2"/>
</dbReference>
<keyword evidence="6" id="KW-1185">Reference proteome</keyword>
<accession>A0ABR1C8R0</accession>
<name>A0ABR1C8R0_NECAM</name>
<dbReference type="SMART" id="SM00479">
    <property type="entry name" value="EXOIII"/>
    <property type="match status" value="1"/>
</dbReference>
<sequence length="539" mass="62962">MISTSAYRLTDDIAEPSFNMRLIEAVKHSRCLYDSTDRQYRSTDYKIKVWNRLVQILGFDGDSRTLYARWKQLRDKYGKEKRKVKYQGDQSTWQYYKHLSFLDPHMIDRQSVESPARKEHPDVQVTVTDPSFGTNLIEEVRSHPCLFDIRDPKYRHSECRSQAWNSVIAHLNYPGDVNSIYKQWKKIRDRYVREKRRLRMQRDNGVHDDSTWDLFPQMAWIDPYLDERAQLLRQVKRKHDEELSDYGEIDDMVRAGSGLGYMVQDKGRNEGGADVLLDGDSAFAASAVSDLRTLPEHARAIAKAQIEAIFDSCVKTQSNHRLPPPHPPNYHSQLVLLCIMLKALFTSARRMSKSSFGEGRLIWIDCEMTGLDPKKQTLVEIATIVTDKDLNVIAEGPDIVIHHPEEVLDKMEEWPRETFTRNGLLKQIRESTITLYRAEQMIMEFLEKETAKQECPLAGNSVHVDRCFIQKYMPRLDDHLHYRIVDVSTIKELARRWYPDEFANAPQKKGAHRALDDIRESIEELQYYRAAIFHNLAQK</sequence>
<dbReference type="PROSITE" id="PS51029">
    <property type="entry name" value="MADF"/>
    <property type="match status" value="2"/>
</dbReference>
<gene>
    <name evidence="5" type="primary">Necator_chrII.g6019</name>
    <name evidence="5" type="ORF">RB195_018226</name>
</gene>
<dbReference type="Pfam" id="PF10545">
    <property type="entry name" value="MADF_DNA_bdg"/>
    <property type="match status" value="2"/>
</dbReference>
<evidence type="ECO:0000256" key="2">
    <source>
        <dbReference type="ARBA" id="ARBA00022801"/>
    </source>
</evidence>
<evidence type="ECO:0000256" key="3">
    <source>
        <dbReference type="ARBA" id="ARBA00022839"/>
    </source>
</evidence>